<dbReference type="AlphaFoldDB" id="A0A8X9AAY1"/>
<dbReference type="PANTHER" id="PTHR47662:SF2">
    <property type="entry name" value="RING-H2 FINGER PROTEIN ATL57-LIKE"/>
    <property type="match status" value="1"/>
</dbReference>
<keyword evidence="1" id="KW-0862">Zinc</keyword>
<evidence type="ECO:0000259" key="2">
    <source>
        <dbReference type="PROSITE" id="PS50089"/>
    </source>
</evidence>
<dbReference type="SMART" id="SM00184">
    <property type="entry name" value="RING"/>
    <property type="match status" value="1"/>
</dbReference>
<comment type="caution">
    <text evidence="3">The sequence shown here is derived from an EMBL/GenBank/DDBJ whole genome shotgun (WGS) entry which is preliminary data.</text>
</comment>
<keyword evidence="1" id="KW-0863">Zinc-finger</keyword>
<dbReference type="GO" id="GO:0008270">
    <property type="term" value="F:zinc ion binding"/>
    <property type="evidence" value="ECO:0007669"/>
    <property type="project" value="UniProtKB-KW"/>
</dbReference>
<dbReference type="PANTHER" id="PTHR47662">
    <property type="entry name" value="RING-TYPE DOMAIN-CONTAINING PROTEIN"/>
    <property type="match status" value="1"/>
</dbReference>
<dbReference type="InterPro" id="IPR001841">
    <property type="entry name" value="Znf_RING"/>
</dbReference>
<dbReference type="Pfam" id="PF13639">
    <property type="entry name" value="zf-RING_2"/>
    <property type="match status" value="1"/>
</dbReference>
<name>A0A8X9AAY1_SALSN</name>
<reference evidence="3" key="1">
    <citation type="submission" date="2018-01" db="EMBL/GenBank/DDBJ databases">
        <authorList>
            <person name="Mao J.F."/>
        </authorList>
    </citation>
    <scope>NUCLEOTIDE SEQUENCE</scope>
    <source>
        <strain evidence="3">Huo1</strain>
        <tissue evidence="3">Leaf</tissue>
    </source>
</reference>
<keyword evidence="1" id="KW-0479">Metal-binding</keyword>
<accession>A0A8X9AAY1</accession>
<organism evidence="3">
    <name type="scientific">Salvia splendens</name>
    <name type="common">Scarlet sage</name>
    <dbReference type="NCBI Taxonomy" id="180675"/>
    <lineage>
        <taxon>Eukaryota</taxon>
        <taxon>Viridiplantae</taxon>
        <taxon>Streptophyta</taxon>
        <taxon>Embryophyta</taxon>
        <taxon>Tracheophyta</taxon>
        <taxon>Spermatophyta</taxon>
        <taxon>Magnoliopsida</taxon>
        <taxon>eudicotyledons</taxon>
        <taxon>Gunneridae</taxon>
        <taxon>Pentapetalae</taxon>
        <taxon>asterids</taxon>
        <taxon>lamiids</taxon>
        <taxon>Lamiales</taxon>
        <taxon>Lamiaceae</taxon>
        <taxon>Nepetoideae</taxon>
        <taxon>Mentheae</taxon>
        <taxon>Salviinae</taxon>
        <taxon>Salvia</taxon>
        <taxon>Salvia subgen. Calosphace</taxon>
        <taxon>core Calosphace</taxon>
    </lineage>
</organism>
<dbReference type="InterPro" id="IPR013083">
    <property type="entry name" value="Znf_RING/FYVE/PHD"/>
</dbReference>
<dbReference type="PROSITE" id="PS50089">
    <property type="entry name" value="ZF_RING_2"/>
    <property type="match status" value="1"/>
</dbReference>
<gene>
    <name evidence="3" type="ORF">SASPL_106477</name>
</gene>
<dbReference type="Proteomes" id="UP000298416">
    <property type="component" value="Unassembled WGS sequence"/>
</dbReference>
<feature type="domain" description="RING-type" evidence="2">
    <location>
        <begin position="49"/>
        <end position="91"/>
    </location>
</feature>
<dbReference type="EMBL" id="PNBA02000002">
    <property type="protein sequence ID" value="KAG6434833.1"/>
    <property type="molecule type" value="Genomic_DNA"/>
</dbReference>
<evidence type="ECO:0000313" key="3">
    <source>
        <dbReference type="EMBL" id="KAG6434833.1"/>
    </source>
</evidence>
<keyword evidence="4" id="KW-1185">Reference proteome</keyword>
<sequence>MTELIHLGILALCIFVKYHQIFTARRRYAAAVKSSRRQLLRTPPDSDECSVCLSEFAAEECCRLAACGHTFHRRCVERWLKGYVSTCPLCRAEVVPEAVAAEHRQLLAKEEDDFVEKEFALVLLNALNVPSETSTFEALAKLLTTLSSSNEVRSILSLRMASSRSKPCQQLNTSIFLIKHIDGECTCTAYNALPTAKPSFFTDKGAKHQHEKASRLIRHFV</sequence>
<dbReference type="SUPFAM" id="SSF57850">
    <property type="entry name" value="RING/U-box"/>
    <property type="match status" value="1"/>
</dbReference>
<evidence type="ECO:0000256" key="1">
    <source>
        <dbReference type="PROSITE-ProRule" id="PRU00175"/>
    </source>
</evidence>
<dbReference type="Gene3D" id="3.30.40.10">
    <property type="entry name" value="Zinc/RING finger domain, C3HC4 (zinc finger)"/>
    <property type="match status" value="1"/>
</dbReference>
<evidence type="ECO:0000313" key="4">
    <source>
        <dbReference type="Proteomes" id="UP000298416"/>
    </source>
</evidence>
<reference evidence="3" key="2">
    <citation type="submission" date="2020-08" db="EMBL/GenBank/DDBJ databases">
        <title>Plant Genome Project.</title>
        <authorList>
            <person name="Zhang R.-G."/>
        </authorList>
    </citation>
    <scope>NUCLEOTIDE SEQUENCE</scope>
    <source>
        <strain evidence="3">Huo1</strain>
        <tissue evidence="3">Leaf</tissue>
    </source>
</reference>
<proteinExistence type="predicted"/>
<protein>
    <recommendedName>
        <fullName evidence="2">RING-type domain-containing protein</fullName>
    </recommendedName>
</protein>